<reference evidence="19 20" key="1">
    <citation type="submission" date="2013-03" db="EMBL/GenBank/DDBJ databases">
        <authorList>
            <person name="Linke B."/>
        </authorList>
    </citation>
    <scope>NUCLEOTIDE SEQUENCE [LARGE SCALE GENOMIC DNA]</scope>
    <source>
        <strain evidence="19 20">B13</strain>
    </source>
</reference>
<evidence type="ECO:0000256" key="11">
    <source>
        <dbReference type="ARBA" id="ARBA00022694"/>
    </source>
</evidence>
<evidence type="ECO:0000313" key="20">
    <source>
        <dbReference type="Proteomes" id="UP000025241"/>
    </source>
</evidence>
<dbReference type="InterPro" id="IPR016009">
    <property type="entry name" value="tRNA_MeTrfase_TRMD/TRM10"/>
</dbReference>
<evidence type="ECO:0000256" key="6">
    <source>
        <dbReference type="ARBA" id="ARBA00014679"/>
    </source>
</evidence>
<dbReference type="FunFam" id="1.10.1270.20:FF:000001">
    <property type="entry name" value="tRNA (guanine-N(1)-)-methyltransferase"/>
    <property type="match status" value="1"/>
</dbReference>
<evidence type="ECO:0000256" key="13">
    <source>
        <dbReference type="ARBA" id="ARBA00033392"/>
    </source>
</evidence>
<protein>
    <recommendedName>
        <fullName evidence="6 15">tRNA (guanine-N(1)-)-methyltransferase</fullName>
        <ecNumber evidence="5 15">2.1.1.228</ecNumber>
    </recommendedName>
    <alternativeName>
        <fullName evidence="12 15">M1G-methyltransferase</fullName>
    </alternativeName>
    <alternativeName>
        <fullName evidence="13 15">tRNA [GM37] methyltransferase</fullName>
    </alternativeName>
</protein>
<sequence>MWIGVISIFPEMFRAISDYGITSRAVKQELIQLQCFNPRSNTEDRHQTVDDRPFGGGPGMVMKIKPLEGALGDARQAAGGPAKVIYLSPQGRKLTQAAVKELANEERLILIAGRYEGIDERFIEEHVDEEWSIGDYVLSGGELPAMVLIDAVTRLLPGALGHADSAEEDSFTDGLLDCPHYTRPEVYADKRVPEVLLSGNHEHIRRWRLQQALGRTWERRADLLDCRSLSGEEKKLLEEYIRQRDDS</sequence>
<evidence type="ECO:0000256" key="9">
    <source>
        <dbReference type="ARBA" id="ARBA00022679"/>
    </source>
</evidence>
<evidence type="ECO:0000256" key="15">
    <source>
        <dbReference type="HAMAP-Rule" id="MF_00605"/>
    </source>
</evidence>
<dbReference type="InterPro" id="IPR029028">
    <property type="entry name" value="Alpha/beta_knot_MTases"/>
</dbReference>
<gene>
    <name evidence="15 19" type="primary">trmD</name>
    <name evidence="19" type="ORF">PKB_1089</name>
</gene>
<dbReference type="STRING" id="1301098.PKB_1089"/>
<keyword evidence="7 15" id="KW-0963">Cytoplasm</keyword>
<dbReference type="Gene3D" id="1.10.1270.20">
    <property type="entry name" value="tRNA(m1g37)methyltransferase, domain 2"/>
    <property type="match status" value="1"/>
</dbReference>
<dbReference type="GO" id="GO:0002939">
    <property type="term" value="P:tRNA N1-guanine methylation"/>
    <property type="evidence" value="ECO:0007669"/>
    <property type="project" value="TreeGrafter"/>
</dbReference>
<dbReference type="InterPro" id="IPR002649">
    <property type="entry name" value="tRNA_m1G_MeTrfase_TrmD"/>
</dbReference>
<dbReference type="Pfam" id="PF01746">
    <property type="entry name" value="tRNA_m1G_MT"/>
    <property type="match status" value="1"/>
</dbReference>
<evidence type="ECO:0000256" key="8">
    <source>
        <dbReference type="ARBA" id="ARBA00022603"/>
    </source>
</evidence>
<evidence type="ECO:0000256" key="14">
    <source>
        <dbReference type="ARBA" id="ARBA00047783"/>
    </source>
</evidence>
<evidence type="ECO:0000256" key="17">
    <source>
        <dbReference type="RuleBase" id="RU003464"/>
    </source>
</evidence>
<evidence type="ECO:0000256" key="5">
    <source>
        <dbReference type="ARBA" id="ARBA00012807"/>
    </source>
</evidence>
<keyword evidence="9 15" id="KW-0808">Transferase</keyword>
<keyword evidence="20" id="KW-1185">Reference proteome</keyword>
<evidence type="ECO:0000256" key="1">
    <source>
        <dbReference type="ARBA" id="ARBA00002634"/>
    </source>
</evidence>
<feature type="domain" description="tRNA methyltransferase TRMD/TRM10-type" evidence="18">
    <location>
        <begin position="1"/>
        <end position="224"/>
    </location>
</feature>
<comment type="subcellular location">
    <subcellularLocation>
        <location evidence="2 15 17">Cytoplasm</location>
    </subcellularLocation>
</comment>
<dbReference type="HOGENOM" id="CLU_047363_0_1_6"/>
<dbReference type="NCBIfam" id="NF000648">
    <property type="entry name" value="PRK00026.1"/>
    <property type="match status" value="1"/>
</dbReference>
<keyword evidence="8 15" id="KW-0489">Methyltransferase</keyword>
<name>A0A024HCZ1_PSEKB</name>
<dbReference type="PANTHER" id="PTHR46417:SF1">
    <property type="entry name" value="TRNA (GUANINE-N(1)-)-METHYLTRANSFERASE"/>
    <property type="match status" value="1"/>
</dbReference>
<dbReference type="HAMAP" id="MF_00605">
    <property type="entry name" value="TrmD"/>
    <property type="match status" value="1"/>
</dbReference>
<dbReference type="OrthoDB" id="9807416at2"/>
<dbReference type="RefSeq" id="WP_043249672.1">
    <property type="nucleotide sequence ID" value="NZ_HG322950.1"/>
</dbReference>
<evidence type="ECO:0000256" key="3">
    <source>
        <dbReference type="ARBA" id="ARBA00007630"/>
    </source>
</evidence>
<evidence type="ECO:0000313" key="19">
    <source>
        <dbReference type="EMBL" id="CDF82454.1"/>
    </source>
</evidence>
<dbReference type="NCBIfam" id="TIGR00088">
    <property type="entry name" value="trmD"/>
    <property type="match status" value="1"/>
</dbReference>
<dbReference type="GO" id="GO:0052906">
    <property type="term" value="F:tRNA (guanine(37)-N1)-methyltransferase activity"/>
    <property type="evidence" value="ECO:0007669"/>
    <property type="project" value="UniProtKB-UniRule"/>
</dbReference>
<dbReference type="InterPro" id="IPR029026">
    <property type="entry name" value="tRNA_m1G_MTases_N"/>
</dbReference>
<dbReference type="GO" id="GO:0005829">
    <property type="term" value="C:cytosol"/>
    <property type="evidence" value="ECO:0007669"/>
    <property type="project" value="TreeGrafter"/>
</dbReference>
<dbReference type="FunFam" id="3.40.1280.10:FF:000001">
    <property type="entry name" value="tRNA (guanine-N(1)-)-methyltransferase"/>
    <property type="match status" value="1"/>
</dbReference>
<evidence type="ECO:0000256" key="7">
    <source>
        <dbReference type="ARBA" id="ARBA00022490"/>
    </source>
</evidence>
<dbReference type="CDD" id="cd18080">
    <property type="entry name" value="TrmD-like"/>
    <property type="match status" value="1"/>
</dbReference>
<dbReference type="Gene3D" id="3.40.1280.10">
    <property type="match status" value="1"/>
</dbReference>
<evidence type="ECO:0000256" key="2">
    <source>
        <dbReference type="ARBA" id="ARBA00004496"/>
    </source>
</evidence>
<proteinExistence type="inferred from homology"/>
<keyword evidence="11 15" id="KW-0819">tRNA processing</keyword>
<organism evidence="19 20">
    <name type="scientific">Pseudomonas knackmussii (strain DSM 6978 / CCUG 54928 / LMG 23759 / B13)</name>
    <dbReference type="NCBI Taxonomy" id="1301098"/>
    <lineage>
        <taxon>Bacteria</taxon>
        <taxon>Pseudomonadati</taxon>
        <taxon>Pseudomonadota</taxon>
        <taxon>Gammaproteobacteria</taxon>
        <taxon>Pseudomonadales</taxon>
        <taxon>Pseudomonadaceae</taxon>
        <taxon>Pseudomonas</taxon>
    </lineage>
</organism>
<dbReference type="SUPFAM" id="SSF75217">
    <property type="entry name" value="alpha/beta knot"/>
    <property type="match status" value="1"/>
</dbReference>
<dbReference type="EC" id="2.1.1.228" evidence="5 15"/>
<evidence type="ECO:0000256" key="10">
    <source>
        <dbReference type="ARBA" id="ARBA00022691"/>
    </source>
</evidence>
<dbReference type="AlphaFoldDB" id="A0A024HCZ1"/>
<dbReference type="PANTHER" id="PTHR46417">
    <property type="entry name" value="TRNA (GUANINE-N(1)-)-METHYLTRANSFERASE"/>
    <property type="match status" value="1"/>
</dbReference>
<evidence type="ECO:0000256" key="4">
    <source>
        <dbReference type="ARBA" id="ARBA00011738"/>
    </source>
</evidence>
<dbReference type="eggNOG" id="COG0336">
    <property type="taxonomic scope" value="Bacteria"/>
</dbReference>
<dbReference type="KEGG" id="pkc:PKB_1089"/>
<comment type="similarity">
    <text evidence="3 15 17">Belongs to the RNA methyltransferase TrmD family.</text>
</comment>
<dbReference type="Proteomes" id="UP000025241">
    <property type="component" value="Chromosome I"/>
</dbReference>
<comment type="subunit">
    <text evidence="4 15 17">Homodimer.</text>
</comment>
<comment type="catalytic activity">
    <reaction evidence="14 15 17">
        <text>guanosine(37) in tRNA + S-adenosyl-L-methionine = N(1)-methylguanosine(37) in tRNA + S-adenosyl-L-homocysteine + H(+)</text>
        <dbReference type="Rhea" id="RHEA:36899"/>
        <dbReference type="Rhea" id="RHEA-COMP:10145"/>
        <dbReference type="Rhea" id="RHEA-COMP:10147"/>
        <dbReference type="ChEBI" id="CHEBI:15378"/>
        <dbReference type="ChEBI" id="CHEBI:57856"/>
        <dbReference type="ChEBI" id="CHEBI:59789"/>
        <dbReference type="ChEBI" id="CHEBI:73542"/>
        <dbReference type="ChEBI" id="CHEBI:74269"/>
        <dbReference type="EC" id="2.1.1.228"/>
    </reaction>
</comment>
<dbReference type="PATRIC" id="fig|1301098.3.peg.1101"/>
<feature type="binding site" evidence="15 16">
    <location>
        <position position="113"/>
    </location>
    <ligand>
        <name>S-adenosyl-L-methionine</name>
        <dbReference type="ChEBI" id="CHEBI:59789"/>
    </ligand>
</feature>
<evidence type="ECO:0000256" key="16">
    <source>
        <dbReference type="PIRSR" id="PIRSR000386-1"/>
    </source>
</evidence>
<comment type="function">
    <text evidence="1 15 17">Specifically methylates guanosine-37 in various tRNAs.</text>
</comment>
<accession>A0A024HCZ1</accession>
<evidence type="ECO:0000256" key="12">
    <source>
        <dbReference type="ARBA" id="ARBA00029736"/>
    </source>
</evidence>
<dbReference type="PIRSF" id="PIRSF000386">
    <property type="entry name" value="tRNA_mtase"/>
    <property type="match status" value="1"/>
</dbReference>
<dbReference type="InterPro" id="IPR023148">
    <property type="entry name" value="tRNA_m1G_MeTrfase_C_sf"/>
</dbReference>
<reference evidence="19 20" key="2">
    <citation type="submission" date="2014-05" db="EMBL/GenBank/DDBJ databases">
        <title>Genome sequence of the 3-chlorobenzoate degrading bacterium Pseudomonas knackmussii B13 shows multiple evidence for horizontal gene transfer.</title>
        <authorList>
            <person name="Miyazaki R."/>
            <person name="Bertelli C."/>
            <person name="Falquet L."/>
            <person name="Robinson-Rechavi M."/>
            <person name="Gharib W."/>
            <person name="Roy S."/>
            <person name="Van der Meer J.R."/>
        </authorList>
    </citation>
    <scope>NUCLEOTIDE SEQUENCE [LARGE SCALE GENOMIC DNA]</scope>
    <source>
        <strain evidence="19 20">B13</strain>
    </source>
</reference>
<dbReference type="EMBL" id="HG322950">
    <property type="protein sequence ID" value="CDF82454.1"/>
    <property type="molecule type" value="Genomic_DNA"/>
</dbReference>
<evidence type="ECO:0000259" key="18">
    <source>
        <dbReference type="Pfam" id="PF01746"/>
    </source>
</evidence>
<feature type="binding site" evidence="15 16">
    <location>
        <begin position="133"/>
        <end position="138"/>
    </location>
    <ligand>
        <name>S-adenosyl-L-methionine</name>
        <dbReference type="ChEBI" id="CHEBI:59789"/>
    </ligand>
</feature>
<keyword evidence="10 15" id="KW-0949">S-adenosyl-L-methionine</keyword>